<dbReference type="Proteomes" id="UP000187203">
    <property type="component" value="Unassembled WGS sequence"/>
</dbReference>
<feature type="chain" id="PRO_5012661362" evidence="1">
    <location>
        <begin position="26"/>
        <end position="66"/>
    </location>
</feature>
<organism evidence="2 3">
    <name type="scientific">Corchorus olitorius</name>
    <dbReference type="NCBI Taxonomy" id="93759"/>
    <lineage>
        <taxon>Eukaryota</taxon>
        <taxon>Viridiplantae</taxon>
        <taxon>Streptophyta</taxon>
        <taxon>Embryophyta</taxon>
        <taxon>Tracheophyta</taxon>
        <taxon>Spermatophyta</taxon>
        <taxon>Magnoliopsida</taxon>
        <taxon>eudicotyledons</taxon>
        <taxon>Gunneridae</taxon>
        <taxon>Pentapetalae</taxon>
        <taxon>rosids</taxon>
        <taxon>malvids</taxon>
        <taxon>Malvales</taxon>
        <taxon>Malvaceae</taxon>
        <taxon>Grewioideae</taxon>
        <taxon>Apeibeae</taxon>
        <taxon>Corchorus</taxon>
    </lineage>
</organism>
<feature type="signal peptide" evidence="1">
    <location>
        <begin position="1"/>
        <end position="25"/>
    </location>
</feature>
<name>A0A1R3L2E1_9ROSI</name>
<reference evidence="3" key="1">
    <citation type="submission" date="2013-09" db="EMBL/GenBank/DDBJ databases">
        <title>Corchorus olitorius genome sequencing.</title>
        <authorList>
            <person name="Alam M."/>
            <person name="Haque M.S."/>
            <person name="Islam M.S."/>
            <person name="Emdad E.M."/>
            <person name="Islam M.M."/>
            <person name="Ahmed B."/>
            <person name="Halim A."/>
            <person name="Hossen Q.M.M."/>
            <person name="Hossain M.Z."/>
            <person name="Ahmed R."/>
            <person name="Khan M.M."/>
            <person name="Islam R."/>
            <person name="Rashid M.M."/>
            <person name="Khan S.A."/>
            <person name="Rahman M.S."/>
            <person name="Alam M."/>
            <person name="Yahiya A.S."/>
            <person name="Khan M.S."/>
            <person name="Azam M.S."/>
            <person name="Haque T."/>
            <person name="Lashkar M.Z.H."/>
            <person name="Akhand A.I."/>
            <person name="Morshed G."/>
            <person name="Roy S."/>
            <person name="Uddin K.S."/>
            <person name="Rabeya T."/>
            <person name="Hossain A.S."/>
            <person name="Chowdhury A."/>
            <person name="Snigdha A.R."/>
            <person name="Mortoza M.S."/>
            <person name="Matin S.A."/>
            <person name="Hoque S.M.E."/>
            <person name="Islam M.K."/>
            <person name="Roy D.K."/>
            <person name="Haider R."/>
            <person name="Moosa M.M."/>
            <person name="Elias S.M."/>
            <person name="Hasan A.M."/>
            <person name="Jahan S."/>
            <person name="Shafiuddin M."/>
            <person name="Mahmood N."/>
            <person name="Shommy N.S."/>
        </authorList>
    </citation>
    <scope>NUCLEOTIDE SEQUENCE [LARGE SCALE GENOMIC DNA]</scope>
    <source>
        <strain evidence="3">cv. O-4</strain>
    </source>
</reference>
<evidence type="ECO:0000256" key="1">
    <source>
        <dbReference type="SAM" id="SignalP"/>
    </source>
</evidence>
<proteinExistence type="predicted"/>
<protein>
    <submittedName>
        <fullName evidence="2">Uncharacterized protein</fullName>
    </submittedName>
</protein>
<comment type="caution">
    <text evidence="2">The sequence shown here is derived from an EMBL/GenBank/DDBJ whole genome shotgun (WGS) entry which is preliminary data.</text>
</comment>
<keyword evidence="1" id="KW-0732">Signal</keyword>
<dbReference type="EMBL" id="AWUE01004268">
    <property type="protein sequence ID" value="OMP13448.1"/>
    <property type="molecule type" value="Genomic_DNA"/>
</dbReference>
<evidence type="ECO:0000313" key="2">
    <source>
        <dbReference type="EMBL" id="OMP13448.1"/>
    </source>
</evidence>
<keyword evidence="3" id="KW-1185">Reference proteome</keyword>
<dbReference type="AlphaFoldDB" id="A0A1R3L2E1"/>
<evidence type="ECO:0000313" key="3">
    <source>
        <dbReference type="Proteomes" id="UP000187203"/>
    </source>
</evidence>
<sequence>MVLMPTIVPILLLPFLGISWTEVEARPFRFEAAWLTHDAFDQLFKKCWSKAPFSLPDAIKSLTQRV</sequence>
<gene>
    <name evidence="2" type="ORF">COLO4_01670</name>
</gene>
<accession>A0A1R3L2E1</accession>